<evidence type="ECO:0000256" key="2">
    <source>
        <dbReference type="ARBA" id="ARBA00022448"/>
    </source>
</evidence>
<dbReference type="Pfam" id="PF00528">
    <property type="entry name" value="BPD_transp_1"/>
    <property type="match status" value="1"/>
</dbReference>
<proteinExistence type="inferred from homology"/>
<keyword evidence="10" id="KW-1185">Reference proteome</keyword>
<keyword evidence="6 7" id="KW-0472">Membrane</keyword>
<feature type="transmembrane region" description="Helical" evidence="7">
    <location>
        <begin position="187"/>
        <end position="204"/>
    </location>
</feature>
<protein>
    <submittedName>
        <fullName evidence="9">Putative aliphatic sulfonates transport permease protein SsuC</fullName>
    </submittedName>
</protein>
<feature type="domain" description="ABC transmembrane type-1" evidence="8">
    <location>
        <begin position="81"/>
        <end position="261"/>
    </location>
</feature>
<evidence type="ECO:0000256" key="1">
    <source>
        <dbReference type="ARBA" id="ARBA00004651"/>
    </source>
</evidence>
<keyword evidence="5 7" id="KW-1133">Transmembrane helix</keyword>
<evidence type="ECO:0000256" key="4">
    <source>
        <dbReference type="ARBA" id="ARBA00022692"/>
    </source>
</evidence>
<organism evidence="9 10">
    <name type="scientific">Methylomusa anaerophila</name>
    <dbReference type="NCBI Taxonomy" id="1930071"/>
    <lineage>
        <taxon>Bacteria</taxon>
        <taxon>Bacillati</taxon>
        <taxon>Bacillota</taxon>
        <taxon>Negativicutes</taxon>
        <taxon>Selenomonadales</taxon>
        <taxon>Sporomusaceae</taxon>
        <taxon>Methylomusa</taxon>
    </lineage>
</organism>
<dbReference type="KEGG" id="mana:MAMMFC1_00668"/>
<dbReference type="InterPro" id="IPR035906">
    <property type="entry name" value="MetI-like_sf"/>
</dbReference>
<dbReference type="GO" id="GO:0005886">
    <property type="term" value="C:plasma membrane"/>
    <property type="evidence" value="ECO:0007669"/>
    <property type="project" value="UniProtKB-SubCell"/>
</dbReference>
<dbReference type="FunFam" id="1.10.3720.10:FF:000003">
    <property type="entry name" value="Aliphatic sulfonate ABC transporter permease"/>
    <property type="match status" value="1"/>
</dbReference>
<dbReference type="SUPFAM" id="SSF161098">
    <property type="entry name" value="MetI-like"/>
    <property type="match status" value="1"/>
</dbReference>
<reference evidence="9 10" key="1">
    <citation type="journal article" date="2018" name="Int. J. Syst. Evol. Microbiol.">
        <title>Methylomusa anaerophila gen. nov., sp. nov., an anaerobic methanol-utilizing bacterium isolated from a microbial fuel cell.</title>
        <authorList>
            <person name="Amano N."/>
            <person name="Yamamuro A."/>
            <person name="Miyahara M."/>
            <person name="Kouzuma A."/>
            <person name="Abe T."/>
            <person name="Watanabe K."/>
        </authorList>
    </citation>
    <scope>NUCLEOTIDE SEQUENCE [LARGE SCALE GENOMIC DNA]</scope>
    <source>
        <strain evidence="9 10">MMFC1</strain>
    </source>
</reference>
<dbReference type="PROSITE" id="PS50928">
    <property type="entry name" value="ABC_TM1"/>
    <property type="match status" value="1"/>
</dbReference>
<evidence type="ECO:0000256" key="6">
    <source>
        <dbReference type="ARBA" id="ARBA00023136"/>
    </source>
</evidence>
<keyword evidence="2 7" id="KW-0813">Transport</keyword>
<evidence type="ECO:0000256" key="7">
    <source>
        <dbReference type="RuleBase" id="RU363032"/>
    </source>
</evidence>
<feature type="transmembrane region" description="Helical" evidence="7">
    <location>
        <begin position="122"/>
        <end position="141"/>
    </location>
</feature>
<dbReference type="Proteomes" id="UP000276437">
    <property type="component" value="Chromosome"/>
</dbReference>
<comment type="subcellular location">
    <subcellularLocation>
        <location evidence="1 7">Cell membrane</location>
        <topology evidence="1 7">Multi-pass membrane protein</topology>
    </subcellularLocation>
</comment>
<dbReference type="PANTHER" id="PTHR30151">
    <property type="entry name" value="ALKANE SULFONATE ABC TRANSPORTER-RELATED, MEMBRANE SUBUNIT"/>
    <property type="match status" value="1"/>
</dbReference>
<comment type="similarity">
    <text evidence="7">Belongs to the binding-protein-dependent transport system permease family.</text>
</comment>
<evidence type="ECO:0000313" key="9">
    <source>
        <dbReference type="EMBL" id="BBB90024.1"/>
    </source>
</evidence>
<accession>A0A348AG26</accession>
<keyword evidence="3" id="KW-1003">Cell membrane</keyword>
<feature type="transmembrane region" description="Helical" evidence="7">
    <location>
        <begin position="91"/>
        <end position="110"/>
    </location>
</feature>
<evidence type="ECO:0000313" key="10">
    <source>
        <dbReference type="Proteomes" id="UP000276437"/>
    </source>
</evidence>
<gene>
    <name evidence="9" type="primary">ssuC_14</name>
    <name evidence="9" type="ORF">MAMMFC1_00668</name>
</gene>
<dbReference type="Gene3D" id="1.10.3720.10">
    <property type="entry name" value="MetI-like"/>
    <property type="match status" value="1"/>
</dbReference>
<evidence type="ECO:0000256" key="5">
    <source>
        <dbReference type="ARBA" id="ARBA00022989"/>
    </source>
</evidence>
<dbReference type="InterPro" id="IPR000515">
    <property type="entry name" value="MetI-like"/>
</dbReference>
<dbReference type="GO" id="GO:0042918">
    <property type="term" value="P:alkanesulfonate transmembrane transport"/>
    <property type="evidence" value="ECO:0007669"/>
    <property type="project" value="UniProtKB-ARBA"/>
</dbReference>
<dbReference type="CDD" id="cd06261">
    <property type="entry name" value="TM_PBP2"/>
    <property type="match status" value="1"/>
</dbReference>
<evidence type="ECO:0000259" key="8">
    <source>
        <dbReference type="PROSITE" id="PS50928"/>
    </source>
</evidence>
<sequence>MKTFIKEERLINQLMVSKCRVLSTDNLINIANLIALPITILGLWEMVTELQLFSPAILPSPKQVIITFEELILSGELQSDLAISLSRVLKGYGAAVILGVGFGIFMGIYTRVNRFFMLVFDAVRQIPPLAWIPLIILWFGIGETSKVVIIFKAAFFPVLVNTISGIQNVSGNYLEVARICRTNKIDLLRKVYFPASLASIFVGLRLGLGAAWMTMVAAELIAASSGIGYRINDGRELSQPDMVVVGMIVIGVVGVIMDMALKILAKRLLSWRG</sequence>
<dbReference type="EMBL" id="AP018449">
    <property type="protein sequence ID" value="BBB90024.1"/>
    <property type="molecule type" value="Genomic_DNA"/>
</dbReference>
<feature type="transmembrane region" description="Helical" evidence="7">
    <location>
        <begin position="243"/>
        <end position="265"/>
    </location>
</feature>
<name>A0A348AG26_9FIRM</name>
<dbReference type="PANTHER" id="PTHR30151:SF0">
    <property type="entry name" value="ABC TRANSPORTER PERMEASE PROTEIN MJ0413-RELATED"/>
    <property type="match status" value="1"/>
</dbReference>
<evidence type="ECO:0000256" key="3">
    <source>
        <dbReference type="ARBA" id="ARBA00022475"/>
    </source>
</evidence>
<keyword evidence="4 7" id="KW-0812">Transmembrane</keyword>
<dbReference type="AlphaFoldDB" id="A0A348AG26"/>